<organism evidence="2 3">
    <name type="scientific">Dongia rigui</name>
    <dbReference type="NCBI Taxonomy" id="940149"/>
    <lineage>
        <taxon>Bacteria</taxon>
        <taxon>Pseudomonadati</taxon>
        <taxon>Pseudomonadota</taxon>
        <taxon>Alphaproteobacteria</taxon>
        <taxon>Rhodospirillales</taxon>
        <taxon>Dongiaceae</taxon>
        <taxon>Dongia</taxon>
    </lineage>
</organism>
<evidence type="ECO:0000256" key="1">
    <source>
        <dbReference type="SAM" id="Phobius"/>
    </source>
</evidence>
<evidence type="ECO:0000313" key="2">
    <source>
        <dbReference type="EMBL" id="MDY0871384.1"/>
    </source>
</evidence>
<sequence length="117" mass="12555">MLPSPVLTGLACRCPRCGQGRLFRGVLSLNETCPQCGADLKSADSGDGPAVFIIMILGAIVAPLAIWLEFALEPPIWVHILLWPVVVLGGAIGLLRPMKGVLIALQFHHQAAEHRNE</sequence>
<keyword evidence="1" id="KW-0472">Membrane</keyword>
<comment type="caution">
    <text evidence="2">The sequence shown here is derived from an EMBL/GenBank/DDBJ whole genome shotgun (WGS) entry which is preliminary data.</text>
</comment>
<proteinExistence type="predicted"/>
<keyword evidence="3" id="KW-1185">Reference proteome</keyword>
<dbReference type="Pfam" id="PF06170">
    <property type="entry name" value="DUF983"/>
    <property type="match status" value="1"/>
</dbReference>
<dbReference type="Proteomes" id="UP001271769">
    <property type="component" value="Unassembled WGS sequence"/>
</dbReference>
<dbReference type="RefSeq" id="WP_320499814.1">
    <property type="nucleotide sequence ID" value="NZ_JAXCLX010000001.1"/>
</dbReference>
<evidence type="ECO:0000313" key="3">
    <source>
        <dbReference type="Proteomes" id="UP001271769"/>
    </source>
</evidence>
<reference evidence="2 3" key="1">
    <citation type="journal article" date="2013" name="Antonie Van Leeuwenhoek">
        <title>Dongia rigui sp. nov., isolated from freshwater of a large wetland in Korea.</title>
        <authorList>
            <person name="Baik K.S."/>
            <person name="Hwang Y.M."/>
            <person name="Choi J.S."/>
            <person name="Kwon J."/>
            <person name="Seong C.N."/>
        </authorList>
    </citation>
    <scope>NUCLEOTIDE SEQUENCE [LARGE SCALE GENOMIC DNA]</scope>
    <source>
        <strain evidence="2 3">04SU4-P</strain>
    </source>
</reference>
<feature type="transmembrane region" description="Helical" evidence="1">
    <location>
        <begin position="50"/>
        <end position="70"/>
    </location>
</feature>
<dbReference type="InterPro" id="IPR009325">
    <property type="entry name" value="DUF983"/>
</dbReference>
<keyword evidence="1" id="KW-1133">Transmembrane helix</keyword>
<accession>A0ABU5DWS0</accession>
<feature type="transmembrane region" description="Helical" evidence="1">
    <location>
        <begin position="76"/>
        <end position="95"/>
    </location>
</feature>
<dbReference type="EMBL" id="JAXCLX010000001">
    <property type="protein sequence ID" value="MDY0871384.1"/>
    <property type="molecule type" value="Genomic_DNA"/>
</dbReference>
<name>A0ABU5DWS0_9PROT</name>
<protein>
    <submittedName>
        <fullName evidence="2">DUF983 domain-containing protein</fullName>
    </submittedName>
</protein>
<gene>
    <name evidence="2" type="ORF">SMD31_05605</name>
</gene>
<keyword evidence="1" id="KW-0812">Transmembrane</keyword>